<dbReference type="Proteomes" id="UP000032726">
    <property type="component" value="Chromosome"/>
</dbReference>
<reference evidence="1 2" key="1">
    <citation type="submission" date="2015-03" db="EMBL/GenBank/DDBJ databases">
        <title>Complete genome sequence of Muricauda lutaonensis CC-HSB-11T, isolated from a coastal hot spring.</title>
        <authorList>
            <person name="Kim K.M."/>
        </authorList>
    </citation>
    <scope>NUCLEOTIDE SEQUENCE [LARGE SCALE GENOMIC DNA]</scope>
    <source>
        <strain evidence="1 2">CC-HSB-11</strain>
    </source>
</reference>
<evidence type="ECO:0000313" key="2">
    <source>
        <dbReference type="Proteomes" id="UP000032726"/>
    </source>
</evidence>
<sequence length="134" mass="15497">MKRTAVHIIFLICLPVGVWSQVNPIERGHRFYAELAHADAMYEHTLPKMAIEDEIDFWTDQKTFERHLAENDPQAYQIYLNSKGSAYRAHQKICGTHCGHSEQYFRTASFYMVNGEAEDIMAYTAEPKEPKGKN</sequence>
<gene>
    <name evidence="1" type="ORF">VC82_1649</name>
</gene>
<dbReference type="HOGENOM" id="CLU_1893866_0_0_10"/>
<proteinExistence type="predicted"/>
<protein>
    <submittedName>
        <fullName evidence="1">Uncharacterized protein</fullName>
    </submittedName>
</protein>
<dbReference type="KEGG" id="mlt:VC82_1649"/>
<dbReference type="RefSeq" id="WP_045801930.1">
    <property type="nucleotide sequence ID" value="NZ_CP011071.1"/>
</dbReference>
<organism evidence="1 2">
    <name type="scientific">Flagellimonas lutaonensis</name>
    <dbReference type="NCBI Taxonomy" id="516051"/>
    <lineage>
        <taxon>Bacteria</taxon>
        <taxon>Pseudomonadati</taxon>
        <taxon>Bacteroidota</taxon>
        <taxon>Flavobacteriia</taxon>
        <taxon>Flavobacteriales</taxon>
        <taxon>Flavobacteriaceae</taxon>
        <taxon>Flagellimonas</taxon>
    </lineage>
</organism>
<dbReference type="EMBL" id="CP011071">
    <property type="protein sequence ID" value="AKA35262.1"/>
    <property type="molecule type" value="Genomic_DNA"/>
</dbReference>
<keyword evidence="2" id="KW-1185">Reference proteome</keyword>
<accession>A0A0D5YSI5</accession>
<dbReference type="AlphaFoldDB" id="A0A0D5YSI5"/>
<dbReference type="OrthoDB" id="1203055at2"/>
<evidence type="ECO:0000313" key="1">
    <source>
        <dbReference type="EMBL" id="AKA35262.1"/>
    </source>
</evidence>
<name>A0A0D5YSI5_9FLAO</name>